<dbReference type="InterPro" id="IPR014055">
    <property type="entry name" value="CRISPR-assoc_prot_Csx11"/>
</dbReference>
<dbReference type="NCBIfam" id="TIGR02682">
    <property type="entry name" value="cas_csx11"/>
    <property type="match status" value="1"/>
</dbReference>
<dbReference type="EMBL" id="BCNO01000002">
    <property type="protein sequence ID" value="GAQ95522.1"/>
    <property type="molecule type" value="Genomic_DNA"/>
</dbReference>
<sequence>MSGLDLKRLRQNKDEILKAEIGALLFNLGKTHIGFWKSKKDENGNEISYFSIDENSFKNIYGFEIFSNYKDYYNSPFEKELEKFSLKDFIFRQEVNLRYIGSEEINWIEFFKGGSSEKDFIKKIFFRGCENINSGIDKGVPKEQTKPPLWLSNAFGSFKKIIEENDFDEERQCFFQKLYDFLNTKNYLVNPDWVEIRNFILKEIKKWYSNLLSDSRFPINDVSLWDQAYMTASMFKAVLANLFLDNSNLSNYQPNPSTIRWRILGIQYDKLGLAEKGFKLASISWYRETVKEIDGKIKEMLEVEYPIGNEIYRDETGIYFIVGENLGKDNGDFAKLVDDLKEIKDKIINIFKQELKGEIYPVIVLTKASRGLMNLGFLLNKAKENFLKNENINYNTYDLNPSDPQKGKAIGICPLCKIRLIYEEDKQKNNSPTICEVCDDRIHHKQVEKWISNLGSETIWTSEIKDKNDRIALISLKFELKDWLNGNMLNTLVLQSNVDFNKDLLNLKKELINIFKNDQDKKVKETVLRNYTDNALYGLKIKSNKIIESILLERSIGHEWEDFIKTSLSDSNLINFEKREIQWKNLTDQDIEFLATILLQFLLRKNPSPARLRRIWETTQEFFENLKKEVLDNNALHIPDWRRKRVVFEVDYTDELKQNIKETGEELEGEGFLFWAQPSEDKSKVNIYLITSIKDFIEKFGIKELKERIFKNENFDISKESFESFNIKLRKYSERENKGEGNTILELTKDNIKEIQEYKLYASITDPTPIDWQVIIPAECVPKFIDLVTDKYDKEFKYVYGKLPIHIGIIVQDYKKPLYIGINALRKIQRDMKNTDNLYIQEKVSDFCIKLKKKLSYATEEERLNNTEAYYSLYWDNPNNKDYHFYIKPDKNWKKWISTLDKFGHNDKIYFIPNTFDFEFMDTNTRRNDIYYDTTNYKRILKLKSNRPYEIEEYWEKFKIFKEIFSDKASSSKLHKLISLIYEKIQDFDENYAYLLKSAFINILELNKNQDLRKGVCKILDIEDIDENNFERELIEKLKEKENLYLFLDMFEFGHKALKEV</sequence>
<organism evidence="1 2">
    <name type="scientific">Thermodesulfovibrio aggregans</name>
    <dbReference type="NCBI Taxonomy" id="86166"/>
    <lineage>
        <taxon>Bacteria</taxon>
        <taxon>Pseudomonadati</taxon>
        <taxon>Nitrospirota</taxon>
        <taxon>Thermodesulfovibrionia</taxon>
        <taxon>Thermodesulfovibrionales</taxon>
        <taxon>Thermodesulfovibrionaceae</taxon>
        <taxon>Thermodesulfovibrio</taxon>
    </lineage>
</organism>
<evidence type="ECO:0000313" key="1">
    <source>
        <dbReference type="EMBL" id="GAQ95522.1"/>
    </source>
</evidence>
<dbReference type="AlphaFoldDB" id="A0A0U9HTG8"/>
<dbReference type="STRING" id="86166.TAGGR_2417"/>
<evidence type="ECO:0000313" key="2">
    <source>
        <dbReference type="Proteomes" id="UP000054976"/>
    </source>
</evidence>
<gene>
    <name evidence="1" type="ORF">TAGGR_2417</name>
</gene>
<dbReference type="RefSeq" id="WP_059176952.1">
    <property type="nucleotide sequence ID" value="NZ_BCNO01000002.1"/>
</dbReference>
<keyword evidence="2" id="KW-1185">Reference proteome</keyword>
<protein>
    <submittedName>
        <fullName evidence="1">CRISPR-associated protein, Csx11 family</fullName>
    </submittedName>
</protein>
<reference evidence="2" key="1">
    <citation type="submission" date="2016-01" db="EMBL/GenBank/DDBJ databases">
        <title>Draft genome sequence of Thermodesulfovibrio aggregans strain TGE-P1.</title>
        <authorList>
            <person name="Sekiguchi Y."/>
            <person name="Ohashi A."/>
            <person name="Matsuura N."/>
            <person name="Tourlousse M.D."/>
        </authorList>
    </citation>
    <scope>NUCLEOTIDE SEQUENCE [LARGE SCALE GENOMIC DNA]</scope>
    <source>
        <strain evidence="2">TGE-P1</strain>
    </source>
</reference>
<accession>A0A0U9HTG8</accession>
<dbReference type="Proteomes" id="UP000054976">
    <property type="component" value="Unassembled WGS sequence"/>
</dbReference>
<proteinExistence type="predicted"/>
<dbReference type="OrthoDB" id="9792861at2"/>
<name>A0A0U9HTG8_9BACT</name>
<comment type="caution">
    <text evidence="1">The sequence shown here is derived from an EMBL/GenBank/DDBJ whole genome shotgun (WGS) entry which is preliminary data.</text>
</comment>